<dbReference type="GO" id="GO:0006751">
    <property type="term" value="P:glutathione catabolic process"/>
    <property type="evidence" value="ECO:0007669"/>
    <property type="project" value="UniProtKB-UniRule"/>
</dbReference>
<dbReference type="PANTHER" id="PTHR11686">
    <property type="entry name" value="GAMMA GLUTAMYL TRANSPEPTIDASE"/>
    <property type="match status" value="1"/>
</dbReference>
<dbReference type="UniPathway" id="UPA00204"/>
<comment type="catalytic activity">
    <reaction evidence="3">
        <text>glutathione + H2O = L-cysteinylglycine + L-glutamate</text>
        <dbReference type="Rhea" id="RHEA:28807"/>
        <dbReference type="ChEBI" id="CHEBI:15377"/>
        <dbReference type="ChEBI" id="CHEBI:29985"/>
        <dbReference type="ChEBI" id="CHEBI:57925"/>
        <dbReference type="ChEBI" id="CHEBI:61694"/>
        <dbReference type="EC" id="3.4.19.13"/>
    </reaction>
</comment>
<sequence>PKDIPLKQLASGSPNLFDRSLSNLKETDKDCSSQDTLLCVYAVSIAFVIGMFVKGEVVSDHERCTALGQRVLRDRGSSVDAAISAALCLGVVHPHVSGVGGGGVMQVHDIHKNETRVINFQGTAPKALKEEMLRNAGLQVGVPGLLRGLHCAHSLYGSLSWEDVVNRAAAVAKEGFNVSFDLAEAISKVKGEQLSQRFRDIFLPDGQALLPGSFLRMPSLAGVLEAGLSNFYTGNLSQEMEDEGVLSRDDIINYSVQVEQPVEGLYNVPPPPSAGAVLILALNVLEGLHLNGNNNTENQTHHFVAEALKGALAMASGLGDPKYNSSVTELLSDMLSKSHAEVLHQRINSSQTSPPKYDSIVHSLQTELISGQVVVMGPDDLIVSVASSLSMPFGSRIITRSGVILNSLMLDFSWPSKSPGQILTNQKNRVQPGKRPLSSLMPTIVVPAWHKCGIYMALSSSAGQQSLSVITQVLISALSFHKEKNDSLSLRRLQPQSQPNRPLVDPEFPEESVHFLNEKDHVVQRMKINSVVQGILRNKDSITAITVPQLSDSFS</sequence>
<dbReference type="InterPro" id="IPR000101">
    <property type="entry name" value="GGT_peptidase"/>
</dbReference>
<dbReference type="InterPro" id="IPR043138">
    <property type="entry name" value="GGT_lsub"/>
</dbReference>
<dbReference type="EC" id="3.4.19.13" evidence="3"/>
<dbReference type="Proteomes" id="UP000694568">
    <property type="component" value="Unplaced"/>
</dbReference>
<reference evidence="4" key="1">
    <citation type="submission" date="2025-08" db="UniProtKB">
        <authorList>
            <consortium name="Ensembl"/>
        </authorList>
    </citation>
    <scope>IDENTIFICATION</scope>
</reference>
<dbReference type="Gene3D" id="3.60.20.40">
    <property type="match status" value="1"/>
</dbReference>
<feature type="binding site" evidence="2">
    <location>
        <position position="411"/>
    </location>
    <ligand>
        <name>L-glutamate</name>
        <dbReference type="ChEBI" id="CHEBI:29985"/>
    </ligand>
</feature>
<dbReference type="SUPFAM" id="SSF56235">
    <property type="entry name" value="N-terminal nucleophile aminohydrolases (Ntn hydrolases)"/>
    <property type="match status" value="1"/>
</dbReference>
<accession>A0A8D0DC84</accession>
<comment type="pathway">
    <text evidence="3">Sulfur metabolism; glutathione metabolism.</text>
</comment>
<dbReference type="GO" id="GO:0036374">
    <property type="term" value="F:glutathione hydrolase activity"/>
    <property type="evidence" value="ECO:0007669"/>
    <property type="project" value="UniProtKB-UniRule"/>
</dbReference>
<keyword evidence="3" id="KW-0808">Transferase</keyword>
<dbReference type="Gene3D" id="1.10.246.130">
    <property type="match status" value="1"/>
</dbReference>
<dbReference type="InterPro" id="IPR029055">
    <property type="entry name" value="Ntn_hydrolases_N"/>
</dbReference>
<dbReference type="PANTHER" id="PTHR11686:SF54">
    <property type="entry name" value="GLUTATHIONE HYDROLASE 7"/>
    <property type="match status" value="1"/>
</dbReference>
<dbReference type="Pfam" id="PF01019">
    <property type="entry name" value="G_glu_transpept"/>
    <property type="match status" value="1"/>
</dbReference>
<organism evidence="4 5">
    <name type="scientific">Sander lucioperca</name>
    <name type="common">Pike-perch</name>
    <name type="synonym">Perca lucioperca</name>
    <dbReference type="NCBI Taxonomy" id="283035"/>
    <lineage>
        <taxon>Eukaryota</taxon>
        <taxon>Metazoa</taxon>
        <taxon>Chordata</taxon>
        <taxon>Craniata</taxon>
        <taxon>Vertebrata</taxon>
        <taxon>Euteleostomi</taxon>
        <taxon>Actinopterygii</taxon>
        <taxon>Neopterygii</taxon>
        <taxon>Teleostei</taxon>
        <taxon>Neoteleostei</taxon>
        <taxon>Acanthomorphata</taxon>
        <taxon>Eupercaria</taxon>
        <taxon>Perciformes</taxon>
        <taxon>Percoidei</taxon>
        <taxon>Percidae</taxon>
        <taxon>Luciopercinae</taxon>
        <taxon>Sander</taxon>
    </lineage>
</organism>
<keyword evidence="3" id="KW-0378">Hydrolase</keyword>
<keyword evidence="5" id="KW-1185">Reference proteome</keyword>
<comment type="catalytic activity">
    <reaction evidence="3">
        <text>an N-terminal (5-L-glutamyl)-[peptide] + an alpha-amino acid = 5-L-glutamyl amino acid + an N-terminal L-alpha-aminoacyl-[peptide]</text>
        <dbReference type="Rhea" id="RHEA:23904"/>
        <dbReference type="Rhea" id="RHEA-COMP:9780"/>
        <dbReference type="Rhea" id="RHEA-COMP:9795"/>
        <dbReference type="ChEBI" id="CHEBI:77644"/>
        <dbReference type="ChEBI" id="CHEBI:78597"/>
        <dbReference type="ChEBI" id="CHEBI:78599"/>
        <dbReference type="ChEBI" id="CHEBI:78608"/>
        <dbReference type="EC" id="2.3.2.2"/>
    </reaction>
</comment>
<evidence type="ECO:0000313" key="5">
    <source>
        <dbReference type="Proteomes" id="UP000694568"/>
    </source>
</evidence>
<keyword evidence="3" id="KW-0012">Acyltransferase</keyword>
<evidence type="ECO:0000256" key="3">
    <source>
        <dbReference type="RuleBase" id="RU368068"/>
    </source>
</evidence>
<feature type="binding site" evidence="2">
    <location>
        <begin position="438"/>
        <end position="439"/>
    </location>
    <ligand>
        <name>L-glutamate</name>
        <dbReference type="ChEBI" id="CHEBI:29985"/>
    </ligand>
</feature>
<dbReference type="Ensembl" id="ENSSLUT00000050229.1">
    <property type="protein sequence ID" value="ENSSLUP00000048765.1"/>
    <property type="gene ID" value="ENSSLUG00000021311.1"/>
</dbReference>
<evidence type="ECO:0000313" key="4">
    <source>
        <dbReference type="Ensembl" id="ENSSLUP00000048765.1"/>
    </source>
</evidence>
<comment type="subcellular location">
    <subcellularLocation>
        <location evidence="3">Membrane</location>
        <topology evidence="3">Single-pass type II membrane protein</topology>
    </subcellularLocation>
</comment>
<evidence type="ECO:0000256" key="2">
    <source>
        <dbReference type="PIRSR" id="PIRSR600101-2"/>
    </source>
</evidence>
<dbReference type="GeneTree" id="ENSGT00940000156917"/>
<dbReference type="GO" id="GO:0103068">
    <property type="term" value="F:leukotriene C4 gamma-glutamyl transferase activity"/>
    <property type="evidence" value="ECO:0007669"/>
    <property type="project" value="UniProtKB-EC"/>
</dbReference>
<comment type="similarity">
    <text evidence="1">Belongs to the gamma-glutamyltransferase family.</text>
</comment>
<protein>
    <recommendedName>
        <fullName evidence="3">Glutathione hydrolase</fullName>
        <ecNumber evidence="3">2.3.2.2</ecNumber>
        <ecNumber evidence="3">3.4.19.13</ecNumber>
    </recommendedName>
    <alternativeName>
        <fullName evidence="3">Gamma-glutamyltransferase</fullName>
    </alternativeName>
    <alternativeName>
        <fullName evidence="3">Gamma-glutamyltranspeptidase</fullName>
    </alternativeName>
</protein>
<feature type="binding site" evidence="2">
    <location>
        <position position="463"/>
    </location>
    <ligand>
        <name>L-glutamate</name>
        <dbReference type="ChEBI" id="CHEBI:29985"/>
    </ligand>
</feature>
<dbReference type="PRINTS" id="PR01210">
    <property type="entry name" value="GGTRANSPTASE"/>
</dbReference>
<dbReference type="InterPro" id="IPR043137">
    <property type="entry name" value="GGT_ssub_C"/>
</dbReference>
<proteinExistence type="inferred from homology"/>
<dbReference type="EC" id="2.3.2.2" evidence="3"/>
<dbReference type="AlphaFoldDB" id="A0A8D0DC84"/>
<comment type="catalytic activity">
    <reaction evidence="3">
        <text>an S-substituted glutathione + H2O = an S-substituted L-cysteinylglycine + L-glutamate</text>
        <dbReference type="Rhea" id="RHEA:59468"/>
        <dbReference type="ChEBI" id="CHEBI:15377"/>
        <dbReference type="ChEBI" id="CHEBI:29985"/>
        <dbReference type="ChEBI" id="CHEBI:90779"/>
        <dbReference type="ChEBI" id="CHEBI:143103"/>
        <dbReference type="EC" id="3.4.19.13"/>
    </reaction>
</comment>
<name>A0A8D0DC84_SANLU</name>
<dbReference type="GO" id="GO:0005886">
    <property type="term" value="C:plasma membrane"/>
    <property type="evidence" value="ECO:0007669"/>
    <property type="project" value="TreeGrafter"/>
</dbReference>
<comment type="function">
    <text evidence="3">Cleaves the gamma-glutamyl peptide bond of glutathione and glutathione conjugates.</text>
</comment>
<reference evidence="4" key="2">
    <citation type="submission" date="2025-09" db="UniProtKB">
        <authorList>
            <consortium name="Ensembl"/>
        </authorList>
    </citation>
    <scope>IDENTIFICATION</scope>
</reference>
<evidence type="ECO:0000256" key="1">
    <source>
        <dbReference type="ARBA" id="ARBA00009381"/>
    </source>
</evidence>